<evidence type="ECO:0000313" key="2">
    <source>
        <dbReference type="EMBL" id="SCF18957.1"/>
    </source>
</evidence>
<dbReference type="EMBL" id="FMCT01000006">
    <property type="protein sequence ID" value="SCF18957.1"/>
    <property type="molecule type" value="Genomic_DNA"/>
</dbReference>
<evidence type="ECO:0000259" key="1">
    <source>
        <dbReference type="Pfam" id="PF12770"/>
    </source>
</evidence>
<protein>
    <submittedName>
        <fullName evidence="2">CHAT domain-containing protein</fullName>
    </submittedName>
</protein>
<feature type="domain" description="CHAT" evidence="1">
    <location>
        <begin position="886"/>
        <end position="1166"/>
    </location>
</feature>
<accession>A0A1C4YE01</accession>
<reference evidence="3" key="1">
    <citation type="submission" date="2016-06" db="EMBL/GenBank/DDBJ databases">
        <authorList>
            <person name="Varghese N."/>
            <person name="Submissions Spin"/>
        </authorList>
    </citation>
    <scope>NUCLEOTIDE SEQUENCE [LARGE SCALE GENOMIC DNA]</scope>
    <source>
        <strain evidence="3">DSM 43168</strain>
    </source>
</reference>
<proteinExistence type="predicted"/>
<gene>
    <name evidence="2" type="ORF">GA0070563_10650</name>
</gene>
<name>A0A1C4YE01_9ACTN</name>
<dbReference type="Gene3D" id="1.25.40.10">
    <property type="entry name" value="Tetratricopeptide repeat domain"/>
    <property type="match status" value="1"/>
</dbReference>
<keyword evidence="3" id="KW-1185">Reference proteome</keyword>
<dbReference type="InterPro" id="IPR024983">
    <property type="entry name" value="CHAT_dom"/>
</dbReference>
<dbReference type="RefSeq" id="WP_074475020.1">
    <property type="nucleotide sequence ID" value="NZ_FMCT01000006.1"/>
</dbReference>
<sequence>MTDATEESQLPQDVLRLEAVLMNVDSESEAVLRDDVTTGLASVVKTMPGQPWELAARYVAGHLRLMRATLGVGADADRTDVPNPELLAGVELLRPLSDEYPETLHPLVRGVHRGTHVVAGNGIVELIEMWNGRLADLIADGFDETDAWAAAWLAYRQVEDLSTNDHRDRAQHLVNMCSFQWRLSRTGQDSQAALDQAVELARRAVAAPASVDTHAVALLLLAGCLADGIDEASSAADFTEAIAAHRAALNALSDGDPYEKTLRVQLAGLLGDLGNRVKSEELVAEALEILRGLGASAGEADGHLALIYAVGLSFYSQLTGRREDLIEAVDILRRLTADLESAGRPAASIYHNLANTVSDLNQQVGDARLGAEATEAARRAVDLEPTPRHRSNLGMRLREQYEQAPRTELLVEAIVELRAAYDQGVDDPYRPRYLGRLGLALALRAERTGDGQALREAIAGLTRANEETPIDDSFRVTHLVNLGLAYSTAASWWWPGARAQAIEAYRAALAMLPPNHIKRGRYLANLASMLLLGDDAERTEGIERLREAIAVTHEDQPDRSHAEGTLASALRSQYRSGHDPAVLDEALELARSAAGRLFQANVKVRLLLADLQLDQAASGEATNLREALDLCRVTAQDPDAAPATAIEAASRWGRGAADHHLWAEATTALALAVRQFPLLTARELRRSDRAAALARHSHSVAADAAACALNSGDPELALELIEAGRGVLIGQAAELRDDLEQLATYAPDLVNAFERLRTDIEALEGAHDEGPGVSTGPAEFRAWRDRWAALIAEVRSRPHLERFQLPSTCDELLSLAGDGPIAVVNLSRYRCDALLLTGGGLVTVPLPGLSLDAVQQRLPDFVGTVDDIGKTAPLKQMRARERIVEEMLEWLWEAVAEPVLHALGLTGPPGEGQPWPRMWWMPTGLLAFFPLHAAGRPGDGGAAVLDRVVSSYASTLAGLRRARHHVCGTMSGDGAVIAVPATPGHAPLPGAAAEAAAISERFPKASLFIGPDATTGAVLSALREYEWAHFACHGYADVVEAARSRLQLYDGPLLLSDLWNLRLGAKSFAFLASCDSAQGGFASIDESQQLAAMFQASGYRHVIGSLWRIVDALAAQIAGDVYERLAGASVGCRFDAVPFALHEATRRLRASYRRTPGLWAAHVHFGP</sequence>
<dbReference type="InterPro" id="IPR011990">
    <property type="entry name" value="TPR-like_helical_dom_sf"/>
</dbReference>
<dbReference type="AlphaFoldDB" id="A0A1C4YE01"/>
<evidence type="ECO:0000313" key="3">
    <source>
        <dbReference type="Proteomes" id="UP000183585"/>
    </source>
</evidence>
<dbReference type="Proteomes" id="UP000183585">
    <property type="component" value="Unassembled WGS sequence"/>
</dbReference>
<dbReference type="Pfam" id="PF12770">
    <property type="entry name" value="CHAT"/>
    <property type="match status" value="1"/>
</dbReference>
<organism evidence="2 3">
    <name type="scientific">Micromonospora carbonacea</name>
    <dbReference type="NCBI Taxonomy" id="47853"/>
    <lineage>
        <taxon>Bacteria</taxon>
        <taxon>Bacillati</taxon>
        <taxon>Actinomycetota</taxon>
        <taxon>Actinomycetes</taxon>
        <taxon>Micromonosporales</taxon>
        <taxon>Micromonosporaceae</taxon>
        <taxon>Micromonospora</taxon>
    </lineage>
</organism>